<dbReference type="AlphaFoldDB" id="A0A3S0GDC1"/>
<reference evidence="10 11" key="1">
    <citation type="submission" date="2018-03" db="EMBL/GenBank/DDBJ databases">
        <authorList>
            <person name="Gulvik C.A."/>
        </authorList>
    </citation>
    <scope>NUCLEOTIDE SEQUENCE [LARGE SCALE GENOMIC DNA]</scope>
    <source>
        <strain evidence="10 11">JCM 31581</strain>
    </source>
</reference>
<keyword evidence="5 9" id="KW-1133">Transmembrane helix</keyword>
<evidence type="ECO:0000256" key="3">
    <source>
        <dbReference type="ARBA" id="ARBA00022475"/>
    </source>
</evidence>
<evidence type="ECO:0000256" key="7">
    <source>
        <dbReference type="ARBA" id="ARBA00023136"/>
    </source>
</evidence>
<dbReference type="EMBL" id="PXZH01000002">
    <property type="protein sequence ID" value="RST89236.1"/>
    <property type="molecule type" value="Genomic_DNA"/>
</dbReference>
<dbReference type="NCBIfam" id="TIGR00220">
    <property type="entry name" value="mscL"/>
    <property type="match status" value="1"/>
</dbReference>
<evidence type="ECO:0000256" key="9">
    <source>
        <dbReference type="HAMAP-Rule" id="MF_00115"/>
    </source>
</evidence>
<evidence type="ECO:0000313" key="11">
    <source>
        <dbReference type="Proteomes" id="UP000277864"/>
    </source>
</evidence>
<sequence length="152" mass="16501">MLKEFKEFIMRGSVLDLAVGVVIGGAFTAIVDSIVKGLITPLVALPIKLLTGNKDGEIKGLSVAFKGVVFDFDAIISAIITFLITAIVVFLIVKAANTARNMLEKEEEEVVPEVDPTQEYLKEIRDLLAVQNQVAKTEETPTATQPSDEKNL</sequence>
<proteinExistence type="inferred from homology"/>
<dbReference type="PANTHER" id="PTHR30266:SF2">
    <property type="entry name" value="LARGE-CONDUCTANCE MECHANOSENSITIVE CHANNEL"/>
    <property type="match status" value="1"/>
</dbReference>
<comment type="subcellular location">
    <subcellularLocation>
        <location evidence="9">Cell membrane</location>
        <topology evidence="9">Multi-pass membrane protein</topology>
    </subcellularLocation>
    <subcellularLocation>
        <location evidence="1">Membrane</location>
        <topology evidence="1">Multi-pass membrane protein</topology>
    </subcellularLocation>
</comment>
<dbReference type="HAMAP" id="MF_00115">
    <property type="entry name" value="MscL"/>
    <property type="match status" value="1"/>
</dbReference>
<evidence type="ECO:0000256" key="8">
    <source>
        <dbReference type="ARBA" id="ARBA00023303"/>
    </source>
</evidence>
<keyword evidence="7 9" id="KW-0472">Membrane</keyword>
<accession>A0A3S0GDC1</accession>
<evidence type="ECO:0000256" key="2">
    <source>
        <dbReference type="ARBA" id="ARBA00022448"/>
    </source>
</evidence>
<feature type="transmembrane region" description="Helical" evidence="9">
    <location>
        <begin position="74"/>
        <end position="93"/>
    </location>
</feature>
<evidence type="ECO:0000313" key="10">
    <source>
        <dbReference type="EMBL" id="RST89236.1"/>
    </source>
</evidence>
<dbReference type="PRINTS" id="PR01264">
    <property type="entry name" value="MECHCHANNEL"/>
</dbReference>
<dbReference type="InterPro" id="IPR037673">
    <property type="entry name" value="MSC/AndL"/>
</dbReference>
<dbReference type="Pfam" id="PF01741">
    <property type="entry name" value="MscL"/>
    <property type="match status" value="1"/>
</dbReference>
<keyword evidence="8 9" id="KW-0407">Ion channel</keyword>
<feature type="transmembrane region" description="Helical" evidence="9">
    <location>
        <begin position="12"/>
        <end position="31"/>
    </location>
</feature>
<protein>
    <recommendedName>
        <fullName evidence="9">Large-conductance mechanosensitive channel</fullName>
    </recommendedName>
</protein>
<dbReference type="RefSeq" id="WP_125943170.1">
    <property type="nucleotide sequence ID" value="NZ_PXZH01000002.1"/>
</dbReference>
<dbReference type="PANTHER" id="PTHR30266">
    <property type="entry name" value="MECHANOSENSITIVE CHANNEL MSCL"/>
    <property type="match status" value="1"/>
</dbReference>
<evidence type="ECO:0000256" key="5">
    <source>
        <dbReference type="ARBA" id="ARBA00022989"/>
    </source>
</evidence>
<dbReference type="InterPro" id="IPR036019">
    <property type="entry name" value="MscL_channel"/>
</dbReference>
<evidence type="ECO:0000256" key="4">
    <source>
        <dbReference type="ARBA" id="ARBA00022692"/>
    </source>
</evidence>
<keyword evidence="11" id="KW-1185">Reference proteome</keyword>
<keyword evidence="6 9" id="KW-0406">Ion transport</keyword>
<keyword evidence="3 9" id="KW-1003">Cell membrane</keyword>
<dbReference type="Gene3D" id="1.10.1200.120">
    <property type="entry name" value="Large-conductance mechanosensitive channel, MscL, domain 1"/>
    <property type="match status" value="1"/>
</dbReference>
<keyword evidence="4 9" id="KW-0812">Transmembrane</keyword>
<comment type="function">
    <text evidence="9">Channel that opens in response to stretch forces in the membrane lipid bilayer. May participate in the regulation of osmotic pressure changes within the cell.</text>
</comment>
<gene>
    <name evidence="9 10" type="primary">mscL</name>
    <name evidence="10" type="ORF">C7P63_05525</name>
</gene>
<comment type="subunit">
    <text evidence="9">Homopentamer.</text>
</comment>
<evidence type="ECO:0000256" key="1">
    <source>
        <dbReference type="ARBA" id="ARBA00004141"/>
    </source>
</evidence>
<dbReference type="GO" id="GO:0008381">
    <property type="term" value="F:mechanosensitive monoatomic ion channel activity"/>
    <property type="evidence" value="ECO:0007669"/>
    <property type="project" value="UniProtKB-UniRule"/>
</dbReference>
<organism evidence="10 11">
    <name type="scientific">Vagococcus humatus</name>
    <dbReference type="NCBI Taxonomy" id="1889241"/>
    <lineage>
        <taxon>Bacteria</taxon>
        <taxon>Bacillati</taxon>
        <taxon>Bacillota</taxon>
        <taxon>Bacilli</taxon>
        <taxon>Lactobacillales</taxon>
        <taxon>Enterococcaceae</taxon>
        <taxon>Vagococcus</taxon>
    </lineage>
</organism>
<dbReference type="InterPro" id="IPR001185">
    <property type="entry name" value="MS_channel"/>
</dbReference>
<name>A0A3S0GDC1_9ENTE</name>
<dbReference type="GO" id="GO:0005886">
    <property type="term" value="C:plasma membrane"/>
    <property type="evidence" value="ECO:0007669"/>
    <property type="project" value="UniProtKB-SubCell"/>
</dbReference>
<comment type="caution">
    <text evidence="10">The sequence shown here is derived from an EMBL/GenBank/DDBJ whole genome shotgun (WGS) entry which is preliminary data.</text>
</comment>
<keyword evidence="2 9" id="KW-0813">Transport</keyword>
<dbReference type="Proteomes" id="UP000277864">
    <property type="component" value="Unassembled WGS sequence"/>
</dbReference>
<comment type="similarity">
    <text evidence="9">Belongs to the MscL family.</text>
</comment>
<dbReference type="OrthoDB" id="9810350at2"/>
<evidence type="ECO:0000256" key="6">
    <source>
        <dbReference type="ARBA" id="ARBA00023065"/>
    </source>
</evidence>
<dbReference type="SUPFAM" id="SSF81330">
    <property type="entry name" value="Gated mechanosensitive channel"/>
    <property type="match status" value="1"/>
</dbReference>